<dbReference type="SMART" id="SM00382">
    <property type="entry name" value="AAA"/>
    <property type="match status" value="1"/>
</dbReference>
<comment type="caution">
    <text evidence="2">The sequence shown here is derived from an EMBL/GenBank/DDBJ whole genome shotgun (WGS) entry which is preliminary data.</text>
</comment>
<protein>
    <recommendedName>
        <fullName evidence="1">AAA+ ATPase domain-containing protein</fullName>
    </recommendedName>
</protein>
<dbReference type="Proteomes" id="UP000652219">
    <property type="component" value="Unassembled WGS sequence"/>
</dbReference>
<dbReference type="Pfam" id="PF00004">
    <property type="entry name" value="AAA"/>
    <property type="match status" value="1"/>
</dbReference>
<evidence type="ECO:0000313" key="2">
    <source>
        <dbReference type="EMBL" id="KAF6812697.1"/>
    </source>
</evidence>
<dbReference type="InterPro" id="IPR003593">
    <property type="entry name" value="AAA+_ATPase"/>
</dbReference>
<gene>
    <name evidence="2" type="ORF">CSOJ01_04993</name>
</gene>
<dbReference type="GO" id="GO:0016887">
    <property type="term" value="F:ATP hydrolysis activity"/>
    <property type="evidence" value="ECO:0007669"/>
    <property type="project" value="InterPro"/>
</dbReference>
<dbReference type="Pfam" id="PF22942">
    <property type="entry name" value="DUF7025"/>
    <property type="match status" value="1"/>
</dbReference>
<reference evidence="2 3" key="1">
    <citation type="journal article" date="2020" name="Phytopathology">
        <title>Genome Sequence Resources of Colletotrichum truncatum, C. plurivorum, C. musicola, and C. sojae: Four Species Pathogenic to Soybean (Glycine max).</title>
        <authorList>
            <person name="Rogerio F."/>
            <person name="Boufleur T.R."/>
            <person name="Ciampi-Guillardi M."/>
            <person name="Sukno S.A."/>
            <person name="Thon M.R."/>
            <person name="Massola Junior N.S."/>
            <person name="Baroncelli R."/>
        </authorList>
    </citation>
    <scope>NUCLEOTIDE SEQUENCE [LARGE SCALE GENOMIC DNA]</scope>
    <source>
        <strain evidence="2 3">LFN0009</strain>
    </source>
</reference>
<evidence type="ECO:0000313" key="3">
    <source>
        <dbReference type="Proteomes" id="UP000652219"/>
    </source>
</evidence>
<organism evidence="2 3">
    <name type="scientific">Colletotrichum sojae</name>
    <dbReference type="NCBI Taxonomy" id="2175907"/>
    <lineage>
        <taxon>Eukaryota</taxon>
        <taxon>Fungi</taxon>
        <taxon>Dikarya</taxon>
        <taxon>Ascomycota</taxon>
        <taxon>Pezizomycotina</taxon>
        <taxon>Sordariomycetes</taxon>
        <taxon>Hypocreomycetidae</taxon>
        <taxon>Glomerellales</taxon>
        <taxon>Glomerellaceae</taxon>
        <taxon>Colletotrichum</taxon>
        <taxon>Colletotrichum orchidearum species complex</taxon>
    </lineage>
</organism>
<dbReference type="EMBL" id="WIGN01000060">
    <property type="protein sequence ID" value="KAF6812697.1"/>
    <property type="molecule type" value="Genomic_DNA"/>
</dbReference>
<keyword evidence="3" id="KW-1185">Reference proteome</keyword>
<dbReference type="InterPro" id="IPR054289">
    <property type="entry name" value="DUF7025"/>
</dbReference>
<dbReference type="GO" id="GO:0005524">
    <property type="term" value="F:ATP binding"/>
    <property type="evidence" value="ECO:0007669"/>
    <property type="project" value="InterPro"/>
</dbReference>
<dbReference type="PANTHER" id="PTHR46411">
    <property type="entry name" value="FAMILY ATPASE, PUTATIVE-RELATED"/>
    <property type="match status" value="1"/>
</dbReference>
<sequence length="518" mass="59712">MWWYQYRKSQIVERLPPDEAKLLGFLTTWIDENYTDLYDHVDSQLKRGMIPYVSMEFLIKPGDVLVSKTTDGVECQLAISWLQPLPERTLYKVPTAEQTWVWRVHAWSYSYDGVVRKRTRKIEVRLHAAAVEDEVSIADLDTEPLQLLDQNVYATLARRGKTFWACRKRKLVSYTDEASDLSCARFMVDCHTYKKIHPDSAFEMKSVQMLGTEMPKAVFDCEEPPKEPELLLLPNEVTGFELRRKKWKKLKVDQIQEVSWNRQAFDHLVATSDTKEIIQALITNQLTSEMGTDVIANKGNGLIMLLHGGPGTGKTFTAESVAEMAGRPLYPVTCGDIGTKPEQVEAYLESVFHLGKLWGCVVLLDEAEVFLEQRTLSDLDRNALVSVSLRALEYYEGILILTSNRVGTFDEVFKSRIQLALHYKSLQKPQRRQIWKNFFDRLDSMGESRIDFANVEKHLDRLSEYQMNGRQLTQYKDETMMFTHLRHAIEVTGEFDKYLEGVHRGCADEEIAREEGVS</sequence>
<dbReference type="PANTHER" id="PTHR46411:SF2">
    <property type="entry name" value="AAA+ ATPASE DOMAIN-CONTAINING PROTEIN"/>
    <property type="match status" value="1"/>
</dbReference>
<dbReference type="InterPro" id="IPR027417">
    <property type="entry name" value="P-loop_NTPase"/>
</dbReference>
<dbReference type="AlphaFoldDB" id="A0A8H6JGI8"/>
<proteinExistence type="predicted"/>
<feature type="domain" description="AAA+ ATPase" evidence="1">
    <location>
        <begin position="300"/>
        <end position="427"/>
    </location>
</feature>
<name>A0A8H6JGI8_9PEZI</name>
<accession>A0A8H6JGI8</accession>
<dbReference type="SUPFAM" id="SSF52540">
    <property type="entry name" value="P-loop containing nucleoside triphosphate hydrolases"/>
    <property type="match status" value="1"/>
</dbReference>
<dbReference type="InterPro" id="IPR003959">
    <property type="entry name" value="ATPase_AAA_core"/>
</dbReference>
<dbReference type="Gene3D" id="3.40.50.300">
    <property type="entry name" value="P-loop containing nucleotide triphosphate hydrolases"/>
    <property type="match status" value="1"/>
</dbReference>
<evidence type="ECO:0000259" key="1">
    <source>
        <dbReference type="SMART" id="SM00382"/>
    </source>
</evidence>